<dbReference type="Gene3D" id="3.30.420.340">
    <property type="entry name" value="UvrC, RNAse H endonuclease domain"/>
    <property type="match status" value="1"/>
</dbReference>
<dbReference type="InterPro" id="IPR001162">
    <property type="entry name" value="UvrC_RNase_H_dom"/>
</dbReference>
<comment type="subcellular location">
    <subcellularLocation>
        <location evidence="7">Cytoplasm</location>
    </subcellularLocation>
</comment>
<dbReference type="GO" id="GO:0003677">
    <property type="term" value="F:DNA binding"/>
    <property type="evidence" value="ECO:0007669"/>
    <property type="project" value="UniProtKB-UniRule"/>
</dbReference>
<dbReference type="InterPro" id="IPR004791">
    <property type="entry name" value="UvrC"/>
</dbReference>
<dbReference type="STRING" id="1702214.AL399_02965"/>
<evidence type="ECO:0000256" key="1">
    <source>
        <dbReference type="ARBA" id="ARBA00022490"/>
    </source>
</evidence>
<dbReference type="AlphaFoldDB" id="A0A0Q4B8Y8"/>
<reference evidence="10" key="1">
    <citation type="submission" date="2015-08" db="EMBL/GenBank/DDBJ databases">
        <title>Candidatus Bacteriodes Periocalifornicus.</title>
        <authorList>
            <person name="McLean J.S."/>
            <person name="Kelley S."/>
        </authorList>
    </citation>
    <scope>NUCLEOTIDE SEQUENCE [LARGE SCALE GENOMIC DNA]</scope>
    <source>
        <strain evidence="10">12B</strain>
    </source>
</reference>
<dbReference type="GO" id="GO:0005737">
    <property type="term" value="C:cytoplasm"/>
    <property type="evidence" value="ECO:0007669"/>
    <property type="project" value="UniProtKB-SubCell"/>
</dbReference>
<comment type="caution">
    <text evidence="10">The sequence shown here is derived from an EMBL/GenBank/DDBJ whole genome shotgun (WGS) entry which is preliminary data.</text>
</comment>
<dbReference type="PANTHER" id="PTHR30562">
    <property type="entry name" value="UVRC/OXIDOREDUCTASE"/>
    <property type="match status" value="1"/>
</dbReference>
<evidence type="ECO:0000256" key="4">
    <source>
        <dbReference type="ARBA" id="ARBA00022881"/>
    </source>
</evidence>
<keyword evidence="3 7" id="KW-0228">DNA excision</keyword>
<dbReference type="InterPro" id="IPR050066">
    <property type="entry name" value="UvrABC_protein_C"/>
</dbReference>
<dbReference type="SUPFAM" id="SSF82771">
    <property type="entry name" value="GIY-YIG endonuclease"/>
    <property type="match status" value="1"/>
</dbReference>
<comment type="function">
    <text evidence="7">The UvrABC repair system catalyzes the recognition and processing of DNA lesions. UvrC both incises the 5' and 3' sides of the lesion. The N-terminal half is responsible for the 3' incision and the C-terminal half is responsible for the 5' incision.</text>
</comment>
<evidence type="ECO:0000256" key="5">
    <source>
        <dbReference type="ARBA" id="ARBA00023204"/>
    </source>
</evidence>
<dbReference type="EMBL" id="LIIK01000009">
    <property type="protein sequence ID" value="KQM09236.1"/>
    <property type="molecule type" value="Genomic_DNA"/>
</dbReference>
<comment type="subunit">
    <text evidence="7">Interacts with UvrB in an incision complex.</text>
</comment>
<dbReference type="GO" id="GO:0009381">
    <property type="term" value="F:excinuclease ABC activity"/>
    <property type="evidence" value="ECO:0007669"/>
    <property type="project" value="UniProtKB-UniRule"/>
</dbReference>
<evidence type="ECO:0000313" key="11">
    <source>
        <dbReference type="Proteomes" id="UP000054172"/>
    </source>
</evidence>
<dbReference type="PROSITE" id="PS50164">
    <property type="entry name" value="GIY_YIG"/>
    <property type="match status" value="1"/>
</dbReference>
<dbReference type="InterPro" id="IPR038476">
    <property type="entry name" value="UvrC_RNase_H_dom_sf"/>
</dbReference>
<dbReference type="HAMAP" id="MF_00203">
    <property type="entry name" value="UvrC"/>
    <property type="match status" value="1"/>
</dbReference>
<dbReference type="GO" id="GO:0009380">
    <property type="term" value="C:excinuclease repair complex"/>
    <property type="evidence" value="ECO:0007669"/>
    <property type="project" value="InterPro"/>
</dbReference>
<keyword evidence="4 7" id="KW-0267">Excision nuclease</keyword>
<dbReference type="InterPro" id="IPR010994">
    <property type="entry name" value="RuvA_2-like"/>
</dbReference>
<dbReference type="Gene3D" id="3.40.1440.10">
    <property type="entry name" value="GIY-YIG endonuclease"/>
    <property type="match status" value="1"/>
</dbReference>
<keyword evidence="2 7" id="KW-0227">DNA damage</keyword>
<evidence type="ECO:0000313" key="10">
    <source>
        <dbReference type="EMBL" id="KQM09236.1"/>
    </source>
</evidence>
<evidence type="ECO:0000256" key="2">
    <source>
        <dbReference type="ARBA" id="ARBA00022763"/>
    </source>
</evidence>
<dbReference type="Pfam" id="PF08459">
    <property type="entry name" value="UvrC_RNaseH_dom"/>
    <property type="match status" value="1"/>
</dbReference>
<evidence type="ECO:0000259" key="9">
    <source>
        <dbReference type="PROSITE" id="PS50165"/>
    </source>
</evidence>
<dbReference type="SUPFAM" id="SSF46600">
    <property type="entry name" value="C-terminal UvrC-binding domain of UvrB"/>
    <property type="match status" value="1"/>
</dbReference>
<keyword evidence="6 7" id="KW-0742">SOS response</keyword>
<dbReference type="CDD" id="cd10434">
    <property type="entry name" value="GIY-YIG_UvrC_Cho"/>
    <property type="match status" value="1"/>
</dbReference>
<proteinExistence type="inferred from homology"/>
<keyword evidence="5 7" id="KW-0234">DNA repair</keyword>
<evidence type="ECO:0000259" key="8">
    <source>
        <dbReference type="PROSITE" id="PS50164"/>
    </source>
</evidence>
<dbReference type="GO" id="GO:0009432">
    <property type="term" value="P:SOS response"/>
    <property type="evidence" value="ECO:0007669"/>
    <property type="project" value="UniProtKB-UniRule"/>
</dbReference>
<dbReference type="InterPro" id="IPR000305">
    <property type="entry name" value="GIY-YIG_endonuc"/>
</dbReference>
<accession>A0A0Q4B8Y8</accession>
<dbReference type="PANTHER" id="PTHR30562:SF1">
    <property type="entry name" value="UVRABC SYSTEM PROTEIN C"/>
    <property type="match status" value="1"/>
</dbReference>
<dbReference type="PROSITE" id="PS50165">
    <property type="entry name" value="UVRC"/>
    <property type="match status" value="1"/>
</dbReference>
<dbReference type="SUPFAM" id="SSF47781">
    <property type="entry name" value="RuvA domain 2-like"/>
    <property type="match status" value="1"/>
</dbReference>
<organism evidence="10 11">
    <name type="scientific">Candidatus [Bacteroides] periocalifornicus</name>
    <dbReference type="NCBI Taxonomy" id="1702214"/>
    <lineage>
        <taxon>Bacteria</taxon>
        <taxon>Pseudomonadati</taxon>
        <taxon>Bacteroidota</taxon>
    </lineage>
</organism>
<name>A0A0Q4B8Y8_9BACT</name>
<dbReference type="FunFam" id="3.40.1440.10:FF:000001">
    <property type="entry name" value="UvrABC system protein C"/>
    <property type="match status" value="1"/>
</dbReference>
<comment type="similarity">
    <text evidence="7">Belongs to the UvrC family.</text>
</comment>
<sequence length="594" mass="68373">MTEELHQQLEAVTNDPGVYIYRNRQGAIIYVGKAVNLKRRTASYFNSDAKHSGKTLLMVSQIASVETIVVRNEREALLLENNLIKENKPKFNIRLKDDKTYPWICITREEFPRIIVTRRYNGKLGTYYGPYTNIDTMKRTLAALREFLPYRTCKLPLTEERVKNGLFTSCLEYHIKKCNAPCIGRQTKGEYGETIDIVKHLLQGKVAEITHILRAKMEDCIEKLNFEQADNLHRTIEALKLYQEKNSIVNPKMGGVDAIAILSRGGYTACTYIQIREGRIILTVTKEIQNPLEEDEPEVLRRTIMWLHARYTNWAPLLITNVVTPDPIDGYESVDQDPKGEKKGLMEIALINTKKLLIELENKRQENHEEILERMQKDLSLSRIPKRIECIDNSNTLGTFPVSACVVFTDGKPDKKEYRSYSVKTVVGPNDYATMEEVITRRYGKMPEEDLPDLLILDGGKGQLHAGIETLKRIEKFGKFDIVALAEKREEIFKPGDSYPLYINKNSPSLYIIQQLRDEAHRFGVKRHTKRRDESIKESILYKAKGISIKTVEKLYQRYSSPDEILAAPLGEIEELIGTDKAKRVIEFLKERTK</sequence>
<evidence type="ECO:0000256" key="7">
    <source>
        <dbReference type="HAMAP-Rule" id="MF_00203"/>
    </source>
</evidence>
<dbReference type="Gene3D" id="1.10.150.20">
    <property type="entry name" value="5' to 3' exonuclease, C-terminal subdomain"/>
    <property type="match status" value="1"/>
</dbReference>
<dbReference type="InterPro" id="IPR035901">
    <property type="entry name" value="GIY-YIG_endonuc_sf"/>
</dbReference>
<feature type="domain" description="GIY-YIG" evidence="8">
    <location>
        <begin position="14"/>
        <end position="93"/>
    </location>
</feature>
<protein>
    <recommendedName>
        <fullName evidence="7">UvrABC system protein C</fullName>
        <shortName evidence="7">Protein UvrC</shortName>
    </recommendedName>
    <alternativeName>
        <fullName evidence="7">Excinuclease ABC subunit C</fullName>
    </alternativeName>
</protein>
<keyword evidence="1 7" id="KW-0963">Cytoplasm</keyword>
<dbReference type="NCBIfam" id="TIGR00194">
    <property type="entry name" value="uvrC"/>
    <property type="match status" value="1"/>
</dbReference>
<keyword evidence="11" id="KW-1185">Reference proteome</keyword>
<dbReference type="GO" id="GO:0006289">
    <property type="term" value="P:nucleotide-excision repair"/>
    <property type="evidence" value="ECO:0007669"/>
    <property type="project" value="UniProtKB-UniRule"/>
</dbReference>
<dbReference type="InterPro" id="IPR047296">
    <property type="entry name" value="GIY-YIG_UvrC_Cho"/>
</dbReference>
<evidence type="ECO:0000256" key="3">
    <source>
        <dbReference type="ARBA" id="ARBA00022769"/>
    </source>
</evidence>
<dbReference type="PATRIC" id="fig|1702214.3.peg.960"/>
<feature type="domain" description="UvrC family homology region profile" evidence="9">
    <location>
        <begin position="272"/>
        <end position="471"/>
    </location>
</feature>
<dbReference type="SMART" id="SM00465">
    <property type="entry name" value="GIYc"/>
    <property type="match status" value="1"/>
</dbReference>
<evidence type="ECO:0000256" key="6">
    <source>
        <dbReference type="ARBA" id="ARBA00023236"/>
    </source>
</evidence>
<gene>
    <name evidence="7" type="primary">uvrC</name>
    <name evidence="10" type="ORF">AL399_02965</name>
</gene>
<dbReference type="Proteomes" id="UP000054172">
    <property type="component" value="Unassembled WGS sequence"/>
</dbReference>
<dbReference type="InterPro" id="IPR036876">
    <property type="entry name" value="UVR_dom_sf"/>
</dbReference>
<dbReference type="Pfam" id="PF01541">
    <property type="entry name" value="GIY-YIG"/>
    <property type="match status" value="1"/>
</dbReference>